<dbReference type="RefSeq" id="WP_140041513.1">
    <property type="nucleotide sequence ID" value="NZ_CP041016.1"/>
</dbReference>
<gene>
    <name evidence="2" type="ORF">FIL70_02410</name>
</gene>
<dbReference type="SUPFAM" id="SSF53756">
    <property type="entry name" value="UDP-Glycosyltransferase/glycogen phosphorylase"/>
    <property type="match status" value="1"/>
</dbReference>
<evidence type="ECO:0000313" key="2">
    <source>
        <dbReference type="EMBL" id="QDC36264.1"/>
    </source>
</evidence>
<dbReference type="Pfam" id="PF13579">
    <property type="entry name" value="Glyco_trans_4_4"/>
    <property type="match status" value="1"/>
</dbReference>
<dbReference type="Proteomes" id="UP000311469">
    <property type="component" value="Chromosome cSF1"/>
</dbReference>
<dbReference type="InterPro" id="IPR017521">
    <property type="entry name" value="Sugar_tfrase_PEP-CTERM_Stp1"/>
</dbReference>
<dbReference type="KEGG" id="sufl:FIL70_02410"/>
<dbReference type="AlphaFoldDB" id="A0A5B8C9Z5"/>
<keyword evidence="2" id="KW-0808">Transferase</keyword>
<dbReference type="PANTHER" id="PTHR45947:SF3">
    <property type="entry name" value="SULFOQUINOVOSYL TRANSFERASE SQD2"/>
    <property type="match status" value="1"/>
</dbReference>
<reference evidence="2 3" key="1">
    <citation type="submission" date="2019-06" db="EMBL/GenBank/DDBJ databases">
        <title>Genome organization and adaptive potential of archetypical organophosphate degarding Sphingobium fuliginis ATCC 27551.</title>
        <authorList>
            <person name="Sarwar A."/>
            <person name="Parthasarathy S."/>
            <person name="Singh C."/>
            <person name="Siddavattam D."/>
        </authorList>
    </citation>
    <scope>NUCLEOTIDE SEQUENCE [LARGE SCALE GENOMIC DNA]</scope>
    <source>
        <strain evidence="2 3">ATCC 27551</strain>
    </source>
</reference>
<accession>A0A5B8C9Z5</accession>
<dbReference type="Pfam" id="PF13692">
    <property type="entry name" value="Glyco_trans_1_4"/>
    <property type="match status" value="1"/>
</dbReference>
<dbReference type="PANTHER" id="PTHR45947">
    <property type="entry name" value="SULFOQUINOVOSYL TRANSFERASE SQD2"/>
    <property type="match status" value="1"/>
</dbReference>
<dbReference type="Gene3D" id="3.40.50.2000">
    <property type="entry name" value="Glycogen Phosphorylase B"/>
    <property type="match status" value="2"/>
</dbReference>
<dbReference type="EMBL" id="CP041016">
    <property type="protein sequence ID" value="QDC36264.1"/>
    <property type="molecule type" value="Genomic_DNA"/>
</dbReference>
<dbReference type="InterPro" id="IPR050194">
    <property type="entry name" value="Glycosyltransferase_grp1"/>
</dbReference>
<sequence>MPTSSDRSSRGGWGEGDILFLCHRIPFPPDRGDKIRSYHLLERMAEVAPVHVGCFADDARDMGFAPDMAKLTASQCVLMRDRSRIMAGLKGLAKGQPLLVSLFDHPELHRWVAKMLAERPIAAVVTYSAQMAHFVPMLPDGVRFVMDFVDFDSAKYAAYGAQGSGPMAWINRREGRMLLDFERKVAERADLCAFVSEAEAALFRRESGLGPDRIVGIDNGVALDFFDPSADFPAVDRPDGRLLVFTGQMDYRPNVEAVESFARETLPAIRARCPQALFAIVGRNPTKSVQALAALPGVIVTGAVPDVRGWLAAADVVVAPLRIARGIQNKVLEAMAMARPVVASPQAAEGIDARDGEHLLIAADPGQEAETLLALLADPTRAACLGHAARSRMEERYRWSATLAKLPDMLFGSPGAADMRAA</sequence>
<feature type="domain" description="Glycosyltransferase subfamily 4-like N-terminal" evidence="1">
    <location>
        <begin position="102"/>
        <end position="220"/>
    </location>
</feature>
<dbReference type="NCBIfam" id="TIGR03087">
    <property type="entry name" value="stp1"/>
    <property type="match status" value="1"/>
</dbReference>
<dbReference type="CDD" id="cd03801">
    <property type="entry name" value="GT4_PimA-like"/>
    <property type="match status" value="1"/>
</dbReference>
<dbReference type="InterPro" id="IPR028098">
    <property type="entry name" value="Glyco_trans_4-like_N"/>
</dbReference>
<organism evidence="2 3">
    <name type="scientific">Sphingobium fuliginis ATCC 27551</name>
    <dbReference type="NCBI Taxonomy" id="1208342"/>
    <lineage>
        <taxon>Bacteria</taxon>
        <taxon>Pseudomonadati</taxon>
        <taxon>Pseudomonadota</taxon>
        <taxon>Alphaproteobacteria</taxon>
        <taxon>Sphingomonadales</taxon>
        <taxon>Sphingomonadaceae</taxon>
        <taxon>Sphingobium</taxon>
    </lineage>
</organism>
<evidence type="ECO:0000259" key="1">
    <source>
        <dbReference type="Pfam" id="PF13579"/>
    </source>
</evidence>
<name>A0A5B8C9Z5_SPHSA</name>
<evidence type="ECO:0000313" key="3">
    <source>
        <dbReference type="Proteomes" id="UP000311469"/>
    </source>
</evidence>
<protein>
    <submittedName>
        <fullName evidence="2">TIGR03087 family PEP-CTERM/XrtA system glycosyltransferase</fullName>
    </submittedName>
</protein>
<dbReference type="GO" id="GO:0016758">
    <property type="term" value="F:hexosyltransferase activity"/>
    <property type="evidence" value="ECO:0007669"/>
    <property type="project" value="TreeGrafter"/>
</dbReference>
<proteinExistence type="predicted"/>